<dbReference type="EMBL" id="FNCG01000002">
    <property type="protein sequence ID" value="SDG06969.1"/>
    <property type="molecule type" value="Genomic_DNA"/>
</dbReference>
<keyword evidence="1" id="KW-0812">Transmembrane</keyword>
<organism evidence="2 3">
    <name type="scientific">Mucilaginibacter gossypii</name>
    <dbReference type="NCBI Taxonomy" id="551996"/>
    <lineage>
        <taxon>Bacteria</taxon>
        <taxon>Pseudomonadati</taxon>
        <taxon>Bacteroidota</taxon>
        <taxon>Sphingobacteriia</taxon>
        <taxon>Sphingobacteriales</taxon>
        <taxon>Sphingobacteriaceae</taxon>
        <taxon>Mucilaginibacter</taxon>
    </lineage>
</organism>
<name>A0A1G7R9Y4_9SPHI</name>
<dbReference type="Proteomes" id="UP000199705">
    <property type="component" value="Unassembled WGS sequence"/>
</dbReference>
<accession>A0A1G7R9Y4</accession>
<dbReference type="STRING" id="551996.SAMN05192573_102163"/>
<evidence type="ECO:0000256" key="1">
    <source>
        <dbReference type="SAM" id="Phobius"/>
    </source>
</evidence>
<protein>
    <submittedName>
        <fullName evidence="2">Uncharacterized protein</fullName>
    </submittedName>
</protein>
<keyword evidence="1" id="KW-1133">Transmembrane helix</keyword>
<keyword evidence="3" id="KW-1185">Reference proteome</keyword>
<dbReference type="AlphaFoldDB" id="A0A1G7R9Y4"/>
<evidence type="ECO:0000313" key="2">
    <source>
        <dbReference type="EMBL" id="SDG06969.1"/>
    </source>
</evidence>
<proteinExistence type="predicted"/>
<sequence length="151" mass="17737">MKILTLAPHKPITYAPGLISLVLLPVLCVLFFHQHKVFTQRNCIDLVMFDPSWPKLTPSEHKVSFPPDRSFIDVNLNGDPASDRSLLDFARMEIRTMLKTRNTTLGIRFHFGNKSRYWTYVNALDICYTEKVQSWMAYQDYIYVVYVKPRY</sequence>
<reference evidence="3" key="1">
    <citation type="submission" date="2016-10" db="EMBL/GenBank/DDBJ databases">
        <authorList>
            <person name="Varghese N."/>
            <person name="Submissions S."/>
        </authorList>
    </citation>
    <scope>NUCLEOTIDE SEQUENCE [LARGE SCALE GENOMIC DNA]</scope>
    <source>
        <strain evidence="3">Gh-67</strain>
    </source>
</reference>
<keyword evidence="1" id="KW-0472">Membrane</keyword>
<dbReference type="RefSeq" id="WP_091163080.1">
    <property type="nucleotide sequence ID" value="NZ_FNCG01000002.1"/>
</dbReference>
<gene>
    <name evidence="2" type="ORF">SAMN05192573_102163</name>
</gene>
<evidence type="ECO:0000313" key="3">
    <source>
        <dbReference type="Proteomes" id="UP000199705"/>
    </source>
</evidence>
<feature type="transmembrane region" description="Helical" evidence="1">
    <location>
        <begin position="12"/>
        <end position="32"/>
    </location>
</feature>